<feature type="compositionally biased region" description="Basic residues" evidence="1">
    <location>
        <begin position="210"/>
        <end position="222"/>
    </location>
</feature>
<evidence type="ECO:0000313" key="4">
    <source>
        <dbReference type="Proteomes" id="UP000799766"/>
    </source>
</evidence>
<sequence>MLAPAGKIHLKQSCVDNIASNDHTTSSTLLEVPQTPVSSAVVESRSHLSTATISASQRMSAKLTAMTTFRTSRSPGTLLIDTATPPPPAHPSAASSPSSSPISSTTTTATPPSSPTTTAATSDPLDLRSPAALLSSVRLNLGLGLAVGILALAAGVALGVYAARHFRQRLRRREQRQCSPDADAAALEAGGGRAPETTPAPAPQLARQQGRWHRARARRQSGHGRGGAYEVGGGEEVPVCELAAVPRVVELGGRRWSERRSGGRGGLAEKVGGAEEPGRKGSAWTGRVRSGAALRQDGGERGSAGGQGVGSPRRNTQRGTVRWLDPVAVAEPEPAVLKEVKI</sequence>
<proteinExistence type="predicted"/>
<dbReference type="AlphaFoldDB" id="A0A6A6NRC0"/>
<organism evidence="3 4">
    <name type="scientific">Lineolata rhizophorae</name>
    <dbReference type="NCBI Taxonomy" id="578093"/>
    <lineage>
        <taxon>Eukaryota</taxon>
        <taxon>Fungi</taxon>
        <taxon>Dikarya</taxon>
        <taxon>Ascomycota</taxon>
        <taxon>Pezizomycotina</taxon>
        <taxon>Dothideomycetes</taxon>
        <taxon>Dothideomycetes incertae sedis</taxon>
        <taxon>Lineolatales</taxon>
        <taxon>Lineolataceae</taxon>
        <taxon>Lineolata</taxon>
    </lineage>
</organism>
<reference evidence="3" key="1">
    <citation type="journal article" date="2020" name="Stud. Mycol.">
        <title>101 Dothideomycetes genomes: a test case for predicting lifestyles and emergence of pathogens.</title>
        <authorList>
            <person name="Haridas S."/>
            <person name="Albert R."/>
            <person name="Binder M."/>
            <person name="Bloem J."/>
            <person name="Labutti K."/>
            <person name="Salamov A."/>
            <person name="Andreopoulos B."/>
            <person name="Baker S."/>
            <person name="Barry K."/>
            <person name="Bills G."/>
            <person name="Bluhm B."/>
            <person name="Cannon C."/>
            <person name="Castanera R."/>
            <person name="Culley D."/>
            <person name="Daum C."/>
            <person name="Ezra D."/>
            <person name="Gonzalez J."/>
            <person name="Henrissat B."/>
            <person name="Kuo A."/>
            <person name="Liang C."/>
            <person name="Lipzen A."/>
            <person name="Lutzoni F."/>
            <person name="Magnuson J."/>
            <person name="Mondo S."/>
            <person name="Nolan M."/>
            <person name="Ohm R."/>
            <person name="Pangilinan J."/>
            <person name="Park H.-J."/>
            <person name="Ramirez L."/>
            <person name="Alfaro M."/>
            <person name="Sun H."/>
            <person name="Tritt A."/>
            <person name="Yoshinaga Y."/>
            <person name="Zwiers L.-H."/>
            <person name="Turgeon B."/>
            <person name="Goodwin S."/>
            <person name="Spatafora J."/>
            <person name="Crous P."/>
            <person name="Grigoriev I."/>
        </authorList>
    </citation>
    <scope>NUCLEOTIDE SEQUENCE</scope>
    <source>
        <strain evidence="3">ATCC 16933</strain>
    </source>
</reference>
<dbReference type="Proteomes" id="UP000799766">
    <property type="component" value="Unassembled WGS sequence"/>
</dbReference>
<feature type="region of interest" description="Disordered" evidence="1">
    <location>
        <begin position="256"/>
        <end position="325"/>
    </location>
</feature>
<dbReference type="EMBL" id="MU001693">
    <property type="protein sequence ID" value="KAF2454118.1"/>
    <property type="molecule type" value="Genomic_DNA"/>
</dbReference>
<accession>A0A6A6NRC0</accession>
<keyword evidence="2" id="KW-0812">Transmembrane</keyword>
<feature type="compositionally biased region" description="Low complexity" evidence="1">
    <location>
        <begin position="91"/>
        <end position="124"/>
    </location>
</feature>
<evidence type="ECO:0000313" key="3">
    <source>
        <dbReference type="EMBL" id="KAF2454118.1"/>
    </source>
</evidence>
<evidence type="ECO:0000256" key="1">
    <source>
        <dbReference type="SAM" id="MobiDB-lite"/>
    </source>
</evidence>
<feature type="transmembrane region" description="Helical" evidence="2">
    <location>
        <begin position="141"/>
        <end position="163"/>
    </location>
</feature>
<evidence type="ECO:0000256" key="2">
    <source>
        <dbReference type="SAM" id="Phobius"/>
    </source>
</evidence>
<protein>
    <submittedName>
        <fullName evidence="3">Uncharacterized protein</fullName>
    </submittedName>
</protein>
<feature type="region of interest" description="Disordered" evidence="1">
    <location>
        <begin position="74"/>
        <end position="124"/>
    </location>
</feature>
<name>A0A6A6NRC0_9PEZI</name>
<gene>
    <name evidence="3" type="ORF">BDY21DRAFT_400558</name>
</gene>
<feature type="region of interest" description="Disordered" evidence="1">
    <location>
        <begin position="172"/>
        <end position="231"/>
    </location>
</feature>
<keyword evidence="2" id="KW-0472">Membrane</keyword>
<keyword evidence="4" id="KW-1185">Reference proteome</keyword>
<keyword evidence="2" id="KW-1133">Transmembrane helix</keyword>